<proteinExistence type="predicted"/>
<dbReference type="EMBL" id="MTHB01000120">
    <property type="protein sequence ID" value="OXC76680.1"/>
    <property type="molecule type" value="Genomic_DNA"/>
</dbReference>
<organism evidence="1 2">
    <name type="scientific">Caballeronia sordidicola</name>
    <name type="common">Burkholderia sordidicola</name>
    <dbReference type="NCBI Taxonomy" id="196367"/>
    <lineage>
        <taxon>Bacteria</taxon>
        <taxon>Pseudomonadati</taxon>
        <taxon>Pseudomonadota</taxon>
        <taxon>Betaproteobacteria</taxon>
        <taxon>Burkholderiales</taxon>
        <taxon>Burkholderiaceae</taxon>
        <taxon>Caballeronia</taxon>
    </lineage>
</organism>
<comment type="caution">
    <text evidence="1">The sequence shown here is derived from an EMBL/GenBank/DDBJ whole genome shotgun (WGS) entry which is preliminary data.</text>
</comment>
<sequence>MIIGARCTTTQQEVTTWVGATNHGVGIHKTRLAFNDFKIVEQRRERLET</sequence>
<dbReference type="AlphaFoldDB" id="A0A226X110"/>
<protein>
    <submittedName>
        <fullName evidence="1">Uncharacterized protein</fullName>
    </submittedName>
</protein>
<name>A0A226X110_CABSO</name>
<gene>
    <name evidence="1" type="ORF">BSU04_20540</name>
</gene>
<reference evidence="2" key="1">
    <citation type="submission" date="2017-01" db="EMBL/GenBank/DDBJ databases">
        <title>Genome Analysis of Deinococcus marmoris KOPRI26562.</title>
        <authorList>
            <person name="Kim J.H."/>
            <person name="Oh H.-M."/>
        </authorList>
    </citation>
    <scope>NUCLEOTIDE SEQUENCE [LARGE SCALE GENOMIC DNA]</scope>
    <source>
        <strain evidence="2">PAMC 26633</strain>
    </source>
</reference>
<dbReference type="Proteomes" id="UP000214720">
    <property type="component" value="Unassembled WGS sequence"/>
</dbReference>
<evidence type="ECO:0000313" key="1">
    <source>
        <dbReference type="EMBL" id="OXC76680.1"/>
    </source>
</evidence>
<accession>A0A226X110</accession>
<evidence type="ECO:0000313" key="2">
    <source>
        <dbReference type="Proteomes" id="UP000214720"/>
    </source>
</evidence>